<proteinExistence type="predicted"/>
<dbReference type="SUPFAM" id="SSF53597">
    <property type="entry name" value="Dihydrofolate reductase-like"/>
    <property type="match status" value="1"/>
</dbReference>
<feature type="domain" description="Bacterial bifunctional deaminase-reductase C-terminal" evidence="1">
    <location>
        <begin position="37"/>
        <end position="122"/>
    </location>
</feature>
<dbReference type="AlphaFoldDB" id="A0A7D7R0L1"/>
<reference evidence="3" key="1">
    <citation type="submission" date="2020-07" db="EMBL/GenBank/DDBJ databases">
        <title>novel species isolated from the respiratory tract of Marmot.</title>
        <authorList>
            <person name="Zhang G."/>
        </authorList>
    </citation>
    <scope>NUCLEOTIDE SEQUENCE [LARGE SCALE GENOMIC DNA]</scope>
    <source>
        <strain evidence="3">686</strain>
    </source>
</reference>
<dbReference type="GO" id="GO:0009231">
    <property type="term" value="P:riboflavin biosynthetic process"/>
    <property type="evidence" value="ECO:0007669"/>
    <property type="project" value="InterPro"/>
</dbReference>
<protein>
    <submittedName>
        <fullName evidence="2">Dihydrofolate reductase family protein</fullName>
    </submittedName>
</protein>
<dbReference type="Proteomes" id="UP000515663">
    <property type="component" value="Chromosome"/>
</dbReference>
<evidence type="ECO:0000259" key="1">
    <source>
        <dbReference type="Pfam" id="PF01872"/>
    </source>
</evidence>
<dbReference type="KEGG" id="gji:H1R19_15240"/>
<dbReference type="GO" id="GO:0008703">
    <property type="term" value="F:5-amino-6-(5-phosphoribosylamino)uracil reductase activity"/>
    <property type="evidence" value="ECO:0007669"/>
    <property type="project" value="InterPro"/>
</dbReference>
<dbReference type="InterPro" id="IPR002734">
    <property type="entry name" value="RibDG_C"/>
</dbReference>
<dbReference type="Gene3D" id="3.40.430.10">
    <property type="entry name" value="Dihydrofolate Reductase, subunit A"/>
    <property type="match status" value="1"/>
</dbReference>
<dbReference type="Pfam" id="PF01872">
    <property type="entry name" value="RibD_C"/>
    <property type="match status" value="1"/>
</dbReference>
<accession>A0A7D7R0L1</accession>
<organism evidence="2 3">
    <name type="scientific">Gordonia jinghuaiqii</name>
    <dbReference type="NCBI Taxonomy" id="2758710"/>
    <lineage>
        <taxon>Bacteria</taxon>
        <taxon>Bacillati</taxon>
        <taxon>Actinomycetota</taxon>
        <taxon>Actinomycetes</taxon>
        <taxon>Mycobacteriales</taxon>
        <taxon>Gordoniaceae</taxon>
        <taxon>Gordonia</taxon>
    </lineage>
</organism>
<gene>
    <name evidence="2" type="ORF">H1R19_15240</name>
</gene>
<sequence>MVVACWNRPWTRRSTRADAYVAARDEFPAMAGSVPPTVVLAHNPPAEPVEGVTFATDLRQAVELAAERAGESYVTVIGADVARQMIEHGMLDEVLVFYVPVFLGDGIRLFDRPGGDEVRLTPISGETRYWCRVDRSAVDTARPSSVGSAGLEPATKRL</sequence>
<dbReference type="InterPro" id="IPR024072">
    <property type="entry name" value="DHFR-like_dom_sf"/>
</dbReference>
<keyword evidence="3" id="KW-1185">Reference proteome</keyword>
<name>A0A7D7R0L1_9ACTN</name>
<evidence type="ECO:0000313" key="3">
    <source>
        <dbReference type="Proteomes" id="UP000515663"/>
    </source>
</evidence>
<dbReference type="EMBL" id="CP059491">
    <property type="protein sequence ID" value="QMT03948.1"/>
    <property type="molecule type" value="Genomic_DNA"/>
</dbReference>
<evidence type="ECO:0000313" key="2">
    <source>
        <dbReference type="EMBL" id="QMT03948.1"/>
    </source>
</evidence>